<organism evidence="4 5">
    <name type="scientific">Actinidia rufa</name>
    <dbReference type="NCBI Taxonomy" id="165716"/>
    <lineage>
        <taxon>Eukaryota</taxon>
        <taxon>Viridiplantae</taxon>
        <taxon>Streptophyta</taxon>
        <taxon>Embryophyta</taxon>
        <taxon>Tracheophyta</taxon>
        <taxon>Spermatophyta</taxon>
        <taxon>Magnoliopsida</taxon>
        <taxon>eudicotyledons</taxon>
        <taxon>Gunneridae</taxon>
        <taxon>Pentapetalae</taxon>
        <taxon>asterids</taxon>
        <taxon>Ericales</taxon>
        <taxon>Actinidiaceae</taxon>
        <taxon>Actinidia</taxon>
    </lineage>
</organism>
<dbReference type="InterPro" id="IPR036514">
    <property type="entry name" value="SGNH_hydro_sf"/>
</dbReference>
<evidence type="ECO:0000313" key="5">
    <source>
        <dbReference type="Proteomes" id="UP000585474"/>
    </source>
</evidence>
<dbReference type="Gene3D" id="3.40.50.1110">
    <property type="entry name" value="SGNH hydrolase"/>
    <property type="match status" value="1"/>
</dbReference>
<protein>
    <submittedName>
        <fullName evidence="4">GDSL-like Lipase/Acylhydrolase superfamily protein</fullName>
    </submittedName>
</protein>
<comment type="similarity">
    <text evidence="1">Belongs to the 'GDSL' lipolytic enzyme family.</text>
</comment>
<evidence type="ECO:0000313" key="4">
    <source>
        <dbReference type="EMBL" id="GFZ21992.1"/>
    </source>
</evidence>
<dbReference type="InterPro" id="IPR035669">
    <property type="entry name" value="SGNH_plant_lipase-like"/>
</dbReference>
<dbReference type="InterPro" id="IPR001087">
    <property type="entry name" value="GDSL"/>
</dbReference>
<evidence type="ECO:0000256" key="1">
    <source>
        <dbReference type="ARBA" id="ARBA00008668"/>
    </source>
</evidence>
<dbReference type="EMBL" id="BJWL01000029">
    <property type="protein sequence ID" value="GFZ21992.1"/>
    <property type="molecule type" value="Genomic_DNA"/>
</dbReference>
<evidence type="ECO:0000256" key="3">
    <source>
        <dbReference type="ARBA" id="ARBA00022963"/>
    </source>
</evidence>
<dbReference type="InterPro" id="IPR051058">
    <property type="entry name" value="GDSL_Est/Lipase"/>
</dbReference>
<accession>A0A7J0HG51</accession>
<evidence type="ECO:0000256" key="2">
    <source>
        <dbReference type="ARBA" id="ARBA00022801"/>
    </source>
</evidence>
<dbReference type="PANTHER" id="PTHR45648:SF106">
    <property type="entry name" value="ANTHER-SPECIFIC PROLINE-RICH PROTEIN APG"/>
    <property type="match status" value="1"/>
</dbReference>
<dbReference type="OrthoDB" id="1600564at2759"/>
<keyword evidence="2 4" id="KW-0378">Hydrolase</keyword>
<keyword evidence="3" id="KW-0443">Lipid metabolism</keyword>
<dbReference type="PANTHER" id="PTHR45648">
    <property type="entry name" value="GDSL LIPASE/ACYLHYDROLASE FAMILY PROTEIN (AFU_ORTHOLOGUE AFUA_4G14700)"/>
    <property type="match status" value="1"/>
</dbReference>
<dbReference type="GO" id="GO:0016042">
    <property type="term" value="P:lipid catabolic process"/>
    <property type="evidence" value="ECO:0007669"/>
    <property type="project" value="UniProtKB-KW"/>
</dbReference>
<reference evidence="4 5" key="1">
    <citation type="submission" date="2019-07" db="EMBL/GenBank/DDBJ databases">
        <title>De Novo Assembly of kiwifruit Actinidia rufa.</title>
        <authorList>
            <person name="Sugita-Konishi S."/>
            <person name="Sato K."/>
            <person name="Mori E."/>
            <person name="Abe Y."/>
            <person name="Kisaki G."/>
            <person name="Hamano K."/>
            <person name="Suezawa K."/>
            <person name="Otani M."/>
            <person name="Fukuda T."/>
            <person name="Manabe T."/>
            <person name="Gomi K."/>
            <person name="Tabuchi M."/>
            <person name="Akimitsu K."/>
            <person name="Kataoka I."/>
        </authorList>
    </citation>
    <scope>NUCLEOTIDE SEQUENCE [LARGE SCALE GENOMIC DNA]</scope>
    <source>
        <strain evidence="5">cv. Fuchu</strain>
    </source>
</reference>
<name>A0A7J0HG51_9ERIC</name>
<proteinExistence type="inferred from homology"/>
<comment type="caution">
    <text evidence="4">The sequence shown here is derived from an EMBL/GenBank/DDBJ whole genome shotgun (WGS) entry which is preliminary data.</text>
</comment>
<keyword evidence="3" id="KW-0442">Lipid degradation</keyword>
<sequence length="336" mass="36856">MYVFGDSLMDVGNNNYLKISLAKADFPHNGIDFPGKKPTGRFSNGKNSADFLAEKVGFEASPPPYLSLVSKSNKSNGFPITGVSFASGGAGIFNGTDALFRQSIPLTKQAEHYTKVYEDLVQELGSAAAQDHLSKSLFIVVIGSNDILGFFNSGSDQAKKTTPQQFIDSMILALKLVLTRMHDLGARKYVIAGIGAVGCCPSQRNQNKDECNEEANTWSVKYNEALKTMLPGLKSELQGMDYSYVDAYSVFFSLHRDTLHLWYGLLRLNPRAVGWGTSKPESRVCQLPTTAPTKATTSSGICTIRQRQQLGFLWTLFFYGTQQFAVPVNVNQLIAT</sequence>
<keyword evidence="5" id="KW-1185">Reference proteome</keyword>
<dbReference type="CDD" id="cd01837">
    <property type="entry name" value="SGNH_plant_lipase_like"/>
    <property type="match status" value="1"/>
</dbReference>
<dbReference type="Pfam" id="PF00657">
    <property type="entry name" value="Lipase_GDSL"/>
    <property type="match status" value="1"/>
</dbReference>
<dbReference type="Proteomes" id="UP000585474">
    <property type="component" value="Unassembled WGS sequence"/>
</dbReference>
<gene>
    <name evidence="4" type="ORF">Acr_29g0011540</name>
</gene>
<dbReference type="AlphaFoldDB" id="A0A7J0HG51"/>
<dbReference type="GO" id="GO:0016788">
    <property type="term" value="F:hydrolase activity, acting on ester bonds"/>
    <property type="evidence" value="ECO:0007669"/>
    <property type="project" value="InterPro"/>
</dbReference>